<proteinExistence type="predicted"/>
<dbReference type="AlphaFoldDB" id="A0AAD7F3M7"/>
<dbReference type="EMBL" id="JARIHO010000003">
    <property type="protein sequence ID" value="KAJ7363729.1"/>
    <property type="molecule type" value="Genomic_DNA"/>
</dbReference>
<evidence type="ECO:0000313" key="3">
    <source>
        <dbReference type="Proteomes" id="UP001218218"/>
    </source>
</evidence>
<feature type="signal peptide" evidence="1">
    <location>
        <begin position="1"/>
        <end position="20"/>
    </location>
</feature>
<gene>
    <name evidence="2" type="ORF">DFH08DRAFT_798208</name>
</gene>
<evidence type="ECO:0000313" key="2">
    <source>
        <dbReference type="EMBL" id="KAJ7363729.1"/>
    </source>
</evidence>
<organism evidence="2 3">
    <name type="scientific">Mycena albidolilacea</name>
    <dbReference type="NCBI Taxonomy" id="1033008"/>
    <lineage>
        <taxon>Eukaryota</taxon>
        <taxon>Fungi</taxon>
        <taxon>Dikarya</taxon>
        <taxon>Basidiomycota</taxon>
        <taxon>Agaricomycotina</taxon>
        <taxon>Agaricomycetes</taxon>
        <taxon>Agaricomycetidae</taxon>
        <taxon>Agaricales</taxon>
        <taxon>Marasmiineae</taxon>
        <taxon>Mycenaceae</taxon>
        <taxon>Mycena</taxon>
    </lineage>
</organism>
<keyword evidence="3" id="KW-1185">Reference proteome</keyword>
<dbReference type="Proteomes" id="UP001218218">
    <property type="component" value="Unassembled WGS sequence"/>
</dbReference>
<sequence length="115" mass="12393">MFSTKFSALLVLTLLVVVTAGPVVRDVDESNTSWKIEEARATLVAHAVDENNSNWTIGNVNILTLEKAHCAVQTPDALNEANNSWEICAAHATPVLDEANSSWTIGKDVDEANTS</sequence>
<name>A0AAD7F3M7_9AGAR</name>
<evidence type="ECO:0000256" key="1">
    <source>
        <dbReference type="SAM" id="SignalP"/>
    </source>
</evidence>
<feature type="chain" id="PRO_5042120582" evidence="1">
    <location>
        <begin position="21"/>
        <end position="115"/>
    </location>
</feature>
<keyword evidence="1" id="KW-0732">Signal</keyword>
<comment type="caution">
    <text evidence="2">The sequence shown here is derived from an EMBL/GenBank/DDBJ whole genome shotgun (WGS) entry which is preliminary data.</text>
</comment>
<protein>
    <submittedName>
        <fullName evidence="2">Uncharacterized protein</fullName>
    </submittedName>
</protein>
<accession>A0AAD7F3M7</accession>
<reference evidence="2" key="1">
    <citation type="submission" date="2023-03" db="EMBL/GenBank/DDBJ databases">
        <title>Massive genome expansion in bonnet fungi (Mycena s.s.) driven by repeated elements and novel gene families across ecological guilds.</title>
        <authorList>
            <consortium name="Lawrence Berkeley National Laboratory"/>
            <person name="Harder C.B."/>
            <person name="Miyauchi S."/>
            <person name="Viragh M."/>
            <person name="Kuo A."/>
            <person name="Thoen E."/>
            <person name="Andreopoulos B."/>
            <person name="Lu D."/>
            <person name="Skrede I."/>
            <person name="Drula E."/>
            <person name="Henrissat B."/>
            <person name="Morin E."/>
            <person name="Kohler A."/>
            <person name="Barry K."/>
            <person name="LaButti K."/>
            <person name="Morin E."/>
            <person name="Salamov A."/>
            <person name="Lipzen A."/>
            <person name="Mereny Z."/>
            <person name="Hegedus B."/>
            <person name="Baldrian P."/>
            <person name="Stursova M."/>
            <person name="Weitz H."/>
            <person name="Taylor A."/>
            <person name="Grigoriev I.V."/>
            <person name="Nagy L.G."/>
            <person name="Martin F."/>
            <person name="Kauserud H."/>
        </authorList>
    </citation>
    <scope>NUCLEOTIDE SEQUENCE</scope>
    <source>
        <strain evidence="2">CBHHK002</strain>
    </source>
</reference>